<sequence length="362" mass="41944">MFEIPLVGKLLSTSGYTYLNDIIDRLHWNITVSVLILCALFVGTKQQFGQPIQCMLPTHLDRNSWSSYGQYYCFVKNTYRLTFNKALPNANSRAELRSNSDVNYYQWVPLFLTMQALCFYIPGWLWTTLQGQRALDMEAVVREAVSLKATFKFEDRVKKLTNLVNYIASGLKLKVNVSKTKWYKFPIDKISGLSVAIYLLSKFLNVVNNAVQLYIIGQFIGSSSLSWSLTKMPFISSYFPLITFCDMEQQTLGKVEMNTLQCVLMLNFINEKIFFMLWYWISLESELNDECCFLLQDKRRLHIYATEFLGLDGALLLRFINNHAGIITARDITVGLWHYFCDFYQDSNCYISREAVANIKKS</sequence>
<keyword evidence="5" id="KW-0812">Transmembrane</keyword>
<dbReference type="GO" id="GO:0005921">
    <property type="term" value="C:gap junction"/>
    <property type="evidence" value="ECO:0007669"/>
    <property type="project" value="UniProtKB-SubCell"/>
</dbReference>
<dbReference type="GO" id="GO:0005886">
    <property type="term" value="C:plasma membrane"/>
    <property type="evidence" value="ECO:0007669"/>
    <property type="project" value="UniProtKB-SubCell"/>
</dbReference>
<evidence type="ECO:0000313" key="13">
    <source>
        <dbReference type="EMBL" id="VBB34320.1"/>
    </source>
</evidence>
<evidence type="ECO:0000256" key="7">
    <source>
        <dbReference type="ARBA" id="ARBA00022949"/>
    </source>
</evidence>
<accession>A0A498SPN9</accession>
<evidence type="ECO:0000256" key="6">
    <source>
        <dbReference type="ARBA" id="ARBA00022868"/>
    </source>
</evidence>
<evidence type="ECO:0000256" key="1">
    <source>
        <dbReference type="ARBA" id="ARBA00004610"/>
    </source>
</evidence>
<dbReference type="EMBL" id="UPTC01003345">
    <property type="protein sequence ID" value="VBB34320.1"/>
    <property type="molecule type" value="Genomic_DNA"/>
</dbReference>
<evidence type="ECO:0000256" key="9">
    <source>
        <dbReference type="ARBA" id="ARBA00023065"/>
    </source>
</evidence>
<dbReference type="GO" id="GO:0034220">
    <property type="term" value="P:monoatomic ion transmembrane transport"/>
    <property type="evidence" value="ECO:0007669"/>
    <property type="project" value="UniProtKB-KW"/>
</dbReference>
<evidence type="ECO:0000256" key="11">
    <source>
        <dbReference type="ARBA" id="ARBA00023303"/>
    </source>
</evidence>
<evidence type="ECO:0000256" key="3">
    <source>
        <dbReference type="ARBA" id="ARBA00022448"/>
    </source>
</evidence>
<keyword evidence="9 12" id="KW-0406">Ion transport</keyword>
<evidence type="ECO:0000256" key="2">
    <source>
        <dbReference type="ARBA" id="ARBA00004651"/>
    </source>
</evidence>
<name>A0A498SPN9_ACAVI</name>
<evidence type="ECO:0000256" key="8">
    <source>
        <dbReference type="ARBA" id="ARBA00022989"/>
    </source>
</evidence>
<keyword evidence="6" id="KW-0303">Gap junction</keyword>
<evidence type="ECO:0000256" key="5">
    <source>
        <dbReference type="ARBA" id="ARBA00022692"/>
    </source>
</evidence>
<keyword evidence="3 12" id="KW-0813">Transport</keyword>
<dbReference type="PRINTS" id="PR01262">
    <property type="entry name" value="INNEXIN"/>
</dbReference>
<keyword evidence="4" id="KW-1003">Cell membrane</keyword>
<dbReference type="Pfam" id="PF00876">
    <property type="entry name" value="Innexin"/>
    <property type="match status" value="1"/>
</dbReference>
<evidence type="ECO:0000313" key="14">
    <source>
        <dbReference type="Proteomes" id="UP000276991"/>
    </source>
</evidence>
<keyword evidence="8" id="KW-1133">Transmembrane helix</keyword>
<dbReference type="STRING" id="6277.A0A498SPN9"/>
<comment type="subcellular location">
    <subcellularLocation>
        <location evidence="1">Cell junction</location>
        <location evidence="1">Gap junction</location>
    </subcellularLocation>
    <subcellularLocation>
        <location evidence="2 12">Cell membrane</location>
        <topology evidence="2 12">Multi-pass membrane protein</topology>
    </subcellularLocation>
</comment>
<dbReference type="AlphaFoldDB" id="A0A498SPN9"/>
<dbReference type="PROSITE" id="PS51013">
    <property type="entry name" value="PANNEXIN"/>
    <property type="match status" value="1"/>
</dbReference>
<reference evidence="13 14" key="1">
    <citation type="submission" date="2018-08" db="EMBL/GenBank/DDBJ databases">
        <authorList>
            <person name="Laetsch R D."/>
            <person name="Stevens L."/>
            <person name="Kumar S."/>
            <person name="Blaxter L. M."/>
        </authorList>
    </citation>
    <scope>NUCLEOTIDE SEQUENCE [LARGE SCALE GENOMIC DNA]</scope>
</reference>
<keyword evidence="14" id="KW-1185">Reference proteome</keyword>
<dbReference type="PANTHER" id="PTHR11893">
    <property type="entry name" value="INNEXIN"/>
    <property type="match status" value="1"/>
</dbReference>
<dbReference type="InterPro" id="IPR000990">
    <property type="entry name" value="Innexin"/>
</dbReference>
<organism evidence="13 14">
    <name type="scientific">Acanthocheilonema viteae</name>
    <name type="common">Filarial nematode worm</name>
    <name type="synonym">Dipetalonema viteae</name>
    <dbReference type="NCBI Taxonomy" id="6277"/>
    <lineage>
        <taxon>Eukaryota</taxon>
        <taxon>Metazoa</taxon>
        <taxon>Ecdysozoa</taxon>
        <taxon>Nematoda</taxon>
        <taxon>Chromadorea</taxon>
        <taxon>Rhabditida</taxon>
        <taxon>Spirurina</taxon>
        <taxon>Spiruromorpha</taxon>
        <taxon>Filarioidea</taxon>
        <taxon>Onchocercidae</taxon>
        <taxon>Acanthocheilonema</taxon>
    </lineage>
</organism>
<keyword evidence="10" id="KW-0472">Membrane</keyword>
<evidence type="ECO:0000256" key="12">
    <source>
        <dbReference type="RuleBase" id="RU010713"/>
    </source>
</evidence>
<proteinExistence type="inferred from homology"/>
<gene>
    <name evidence="12" type="primary">inx</name>
    <name evidence="13" type="ORF">NAV_LOCUS9111</name>
</gene>
<dbReference type="OrthoDB" id="5867527at2759"/>
<comment type="similarity">
    <text evidence="12">Belongs to the pannexin family.</text>
</comment>
<protein>
    <recommendedName>
        <fullName evidence="12">Innexin</fullName>
    </recommendedName>
</protein>
<comment type="function">
    <text evidence="12">Structural component of the gap junctions.</text>
</comment>
<keyword evidence="7" id="KW-0965">Cell junction</keyword>
<evidence type="ECO:0000256" key="4">
    <source>
        <dbReference type="ARBA" id="ARBA00022475"/>
    </source>
</evidence>
<evidence type="ECO:0000256" key="10">
    <source>
        <dbReference type="ARBA" id="ARBA00023136"/>
    </source>
</evidence>
<dbReference type="PANTHER" id="PTHR11893:SF20">
    <property type="entry name" value="INNEXIN-3"/>
    <property type="match status" value="1"/>
</dbReference>
<dbReference type="Proteomes" id="UP000276991">
    <property type="component" value="Unassembled WGS sequence"/>
</dbReference>
<keyword evidence="11 12" id="KW-0407">Ion channel</keyword>